<dbReference type="GO" id="GO:0015031">
    <property type="term" value="P:protein transport"/>
    <property type="evidence" value="ECO:0007669"/>
    <property type="project" value="UniProtKB-KW"/>
</dbReference>
<dbReference type="EMBL" id="UINC01114038">
    <property type="protein sequence ID" value="SVC84065.1"/>
    <property type="molecule type" value="Genomic_DNA"/>
</dbReference>
<dbReference type="NCBIfam" id="TIGR00739">
    <property type="entry name" value="yajC"/>
    <property type="match status" value="1"/>
</dbReference>
<dbReference type="AlphaFoldDB" id="A0A382QGQ1"/>
<evidence type="ECO:0000313" key="10">
    <source>
        <dbReference type="EMBL" id="SVC84065.1"/>
    </source>
</evidence>
<dbReference type="PRINTS" id="PR01853">
    <property type="entry name" value="YAJCTRNLCASE"/>
</dbReference>
<dbReference type="Pfam" id="PF02699">
    <property type="entry name" value="YajC"/>
    <property type="match status" value="1"/>
</dbReference>
<dbReference type="PANTHER" id="PTHR33909:SF1">
    <property type="entry name" value="SEC TRANSLOCON ACCESSORY COMPLEX SUBUNIT YAJC"/>
    <property type="match status" value="1"/>
</dbReference>
<evidence type="ECO:0008006" key="11">
    <source>
        <dbReference type="Google" id="ProtNLM"/>
    </source>
</evidence>
<evidence type="ECO:0000256" key="1">
    <source>
        <dbReference type="ARBA" id="ARBA00004162"/>
    </source>
</evidence>
<gene>
    <name evidence="10" type="ORF">METZ01_LOCUS336919</name>
</gene>
<evidence type="ECO:0000256" key="9">
    <source>
        <dbReference type="SAM" id="Phobius"/>
    </source>
</evidence>
<keyword evidence="3" id="KW-1003">Cell membrane</keyword>
<keyword evidence="4 9" id="KW-0812">Transmembrane</keyword>
<feature type="non-terminal residue" evidence="10">
    <location>
        <position position="1"/>
    </location>
</feature>
<feature type="transmembrane region" description="Helical" evidence="9">
    <location>
        <begin position="24"/>
        <end position="42"/>
    </location>
</feature>
<keyword evidence="5" id="KW-0653">Protein transport</keyword>
<evidence type="ECO:0000256" key="2">
    <source>
        <dbReference type="ARBA" id="ARBA00022448"/>
    </source>
</evidence>
<sequence>VLFFLVEPAYALGGGGGQSEANPIAQLLPFVLMFVVLYFLILRPQIKKQKSQQKMIDELKKGDKIVTSGGLHGAITNMKDDIITVKIADNVRVEMSRAAVSRVREDSGDKGNS</sequence>
<protein>
    <recommendedName>
        <fullName evidence="11">Preprotein translocase subunit YajC</fullName>
    </recommendedName>
</protein>
<proteinExistence type="predicted"/>
<evidence type="ECO:0000256" key="7">
    <source>
        <dbReference type="ARBA" id="ARBA00023010"/>
    </source>
</evidence>
<dbReference type="SMART" id="SM01323">
    <property type="entry name" value="YajC"/>
    <property type="match status" value="1"/>
</dbReference>
<organism evidence="10">
    <name type="scientific">marine metagenome</name>
    <dbReference type="NCBI Taxonomy" id="408172"/>
    <lineage>
        <taxon>unclassified sequences</taxon>
        <taxon>metagenomes</taxon>
        <taxon>ecological metagenomes</taxon>
    </lineage>
</organism>
<accession>A0A382QGQ1</accession>
<evidence type="ECO:0000256" key="4">
    <source>
        <dbReference type="ARBA" id="ARBA00022692"/>
    </source>
</evidence>
<keyword evidence="2" id="KW-0813">Transport</keyword>
<comment type="subcellular location">
    <subcellularLocation>
        <location evidence="1">Cell membrane</location>
        <topology evidence="1">Single-pass membrane protein</topology>
    </subcellularLocation>
</comment>
<evidence type="ECO:0000256" key="8">
    <source>
        <dbReference type="ARBA" id="ARBA00023136"/>
    </source>
</evidence>
<evidence type="ECO:0000256" key="6">
    <source>
        <dbReference type="ARBA" id="ARBA00022989"/>
    </source>
</evidence>
<dbReference type="GO" id="GO:0005886">
    <property type="term" value="C:plasma membrane"/>
    <property type="evidence" value="ECO:0007669"/>
    <property type="project" value="UniProtKB-SubCell"/>
</dbReference>
<name>A0A382QGQ1_9ZZZZ</name>
<evidence type="ECO:0000256" key="3">
    <source>
        <dbReference type="ARBA" id="ARBA00022475"/>
    </source>
</evidence>
<reference evidence="10" key="1">
    <citation type="submission" date="2018-05" db="EMBL/GenBank/DDBJ databases">
        <authorList>
            <person name="Lanie J.A."/>
            <person name="Ng W.-L."/>
            <person name="Kazmierczak K.M."/>
            <person name="Andrzejewski T.M."/>
            <person name="Davidsen T.M."/>
            <person name="Wayne K.J."/>
            <person name="Tettelin H."/>
            <person name="Glass J.I."/>
            <person name="Rusch D."/>
            <person name="Podicherti R."/>
            <person name="Tsui H.-C.T."/>
            <person name="Winkler M.E."/>
        </authorList>
    </citation>
    <scope>NUCLEOTIDE SEQUENCE</scope>
</reference>
<dbReference type="PANTHER" id="PTHR33909">
    <property type="entry name" value="SEC TRANSLOCON ACCESSORY COMPLEX SUBUNIT YAJC"/>
    <property type="match status" value="1"/>
</dbReference>
<keyword evidence="7" id="KW-0811">Translocation</keyword>
<dbReference type="InterPro" id="IPR003849">
    <property type="entry name" value="Preprotein_translocase_YajC"/>
</dbReference>
<evidence type="ECO:0000256" key="5">
    <source>
        <dbReference type="ARBA" id="ARBA00022927"/>
    </source>
</evidence>
<keyword evidence="8 9" id="KW-0472">Membrane</keyword>
<keyword evidence="6 9" id="KW-1133">Transmembrane helix</keyword>